<accession>A0A443SAH3</accession>
<dbReference type="Gene3D" id="1.10.510.10">
    <property type="entry name" value="Transferase(Phosphotransferase) domain 1"/>
    <property type="match status" value="1"/>
</dbReference>
<dbReference type="GO" id="GO:0005634">
    <property type="term" value="C:nucleus"/>
    <property type="evidence" value="ECO:0007669"/>
    <property type="project" value="TreeGrafter"/>
</dbReference>
<evidence type="ECO:0000313" key="8">
    <source>
        <dbReference type="Proteomes" id="UP000288716"/>
    </source>
</evidence>
<evidence type="ECO:0000256" key="5">
    <source>
        <dbReference type="ARBA" id="ARBA00022840"/>
    </source>
</evidence>
<feature type="non-terminal residue" evidence="7">
    <location>
        <position position="195"/>
    </location>
</feature>
<keyword evidence="4 7" id="KW-0418">Kinase</keyword>
<dbReference type="EMBL" id="NCKV01004734">
    <property type="protein sequence ID" value="RWS24549.1"/>
    <property type="molecule type" value="Genomic_DNA"/>
</dbReference>
<keyword evidence="3" id="KW-0547">Nucleotide-binding</keyword>
<feature type="domain" description="Protein kinase" evidence="6">
    <location>
        <begin position="40"/>
        <end position="195"/>
    </location>
</feature>
<dbReference type="GO" id="GO:0004674">
    <property type="term" value="F:protein serine/threonine kinase activity"/>
    <property type="evidence" value="ECO:0007669"/>
    <property type="project" value="UniProtKB-KW"/>
</dbReference>
<dbReference type="PANTHER" id="PTHR24345:SF91">
    <property type="entry name" value="SERINE_THREONINE-PROTEIN KINASE PLK4"/>
    <property type="match status" value="1"/>
</dbReference>
<organism evidence="7 8">
    <name type="scientific">Leptotrombidium deliense</name>
    <dbReference type="NCBI Taxonomy" id="299467"/>
    <lineage>
        <taxon>Eukaryota</taxon>
        <taxon>Metazoa</taxon>
        <taxon>Ecdysozoa</taxon>
        <taxon>Arthropoda</taxon>
        <taxon>Chelicerata</taxon>
        <taxon>Arachnida</taxon>
        <taxon>Acari</taxon>
        <taxon>Acariformes</taxon>
        <taxon>Trombidiformes</taxon>
        <taxon>Prostigmata</taxon>
        <taxon>Anystina</taxon>
        <taxon>Parasitengona</taxon>
        <taxon>Trombiculoidea</taxon>
        <taxon>Trombiculidae</taxon>
        <taxon>Leptotrombidium</taxon>
    </lineage>
</organism>
<dbReference type="SUPFAM" id="SSF56112">
    <property type="entry name" value="Protein kinase-like (PK-like)"/>
    <property type="match status" value="1"/>
</dbReference>
<evidence type="ECO:0000313" key="7">
    <source>
        <dbReference type="EMBL" id="RWS24549.1"/>
    </source>
</evidence>
<keyword evidence="8" id="KW-1185">Reference proteome</keyword>
<comment type="caution">
    <text evidence="7">The sequence shown here is derived from an EMBL/GenBank/DDBJ whole genome shotgun (WGS) entry which is preliminary data.</text>
</comment>
<dbReference type="PANTHER" id="PTHR24345">
    <property type="entry name" value="SERINE/THREONINE-PROTEIN KINASE PLK"/>
    <property type="match status" value="1"/>
</dbReference>
<gene>
    <name evidence="7" type="ORF">B4U80_13202</name>
</gene>
<evidence type="ECO:0000259" key="6">
    <source>
        <dbReference type="PROSITE" id="PS50011"/>
    </source>
</evidence>
<proteinExistence type="predicted"/>
<evidence type="ECO:0000256" key="4">
    <source>
        <dbReference type="ARBA" id="ARBA00022777"/>
    </source>
</evidence>
<keyword evidence="2" id="KW-0808">Transferase</keyword>
<sequence>MEQKLEQQRLEMWKRYIKDAPLQEIEQIPWEEVIEGKGFRLQQQIIGKGKYSEVVKARNKVTDTVVCCKIFRKSVAPEFIFERRLVTILQLLRHPSLLKIYKCFQTVERLYMFMEFGANGNLNDFVSQYGVMAERRALQIAKEVAIGIHYLHDRAIAHRRMNIFNVFLDNSMKVKIGGLEYFQEVFDITHKDQVT</sequence>
<name>A0A443SAH3_9ACAR</name>
<dbReference type="InterPro" id="IPR011009">
    <property type="entry name" value="Kinase-like_dom_sf"/>
</dbReference>
<dbReference type="Proteomes" id="UP000288716">
    <property type="component" value="Unassembled WGS sequence"/>
</dbReference>
<dbReference type="Pfam" id="PF00069">
    <property type="entry name" value="Pkinase"/>
    <property type="match status" value="1"/>
</dbReference>
<dbReference type="GO" id="GO:0005524">
    <property type="term" value="F:ATP binding"/>
    <property type="evidence" value="ECO:0007669"/>
    <property type="project" value="UniProtKB-KW"/>
</dbReference>
<reference evidence="7 8" key="1">
    <citation type="journal article" date="2018" name="Gigascience">
        <title>Genomes of trombidid mites reveal novel predicted allergens and laterally-transferred genes associated with secondary metabolism.</title>
        <authorList>
            <person name="Dong X."/>
            <person name="Chaisiri K."/>
            <person name="Xia D."/>
            <person name="Armstrong S.D."/>
            <person name="Fang Y."/>
            <person name="Donnelly M.J."/>
            <person name="Kadowaki T."/>
            <person name="McGarry J.W."/>
            <person name="Darby A.C."/>
            <person name="Makepeace B.L."/>
        </authorList>
    </citation>
    <scope>NUCLEOTIDE SEQUENCE [LARGE SCALE GENOMIC DNA]</scope>
    <source>
        <strain evidence="7">UoL-UT</strain>
    </source>
</reference>
<dbReference type="SMART" id="SM00220">
    <property type="entry name" value="S_TKc"/>
    <property type="match status" value="1"/>
</dbReference>
<dbReference type="PROSITE" id="PS50011">
    <property type="entry name" value="PROTEIN_KINASE_DOM"/>
    <property type="match status" value="1"/>
</dbReference>
<dbReference type="OrthoDB" id="10261027at2759"/>
<dbReference type="InterPro" id="IPR000719">
    <property type="entry name" value="Prot_kinase_dom"/>
</dbReference>
<keyword evidence="1" id="KW-0723">Serine/threonine-protein kinase</keyword>
<evidence type="ECO:0000256" key="1">
    <source>
        <dbReference type="ARBA" id="ARBA00022527"/>
    </source>
</evidence>
<keyword evidence="5" id="KW-0067">ATP-binding</keyword>
<evidence type="ECO:0000256" key="3">
    <source>
        <dbReference type="ARBA" id="ARBA00022741"/>
    </source>
</evidence>
<dbReference type="STRING" id="299467.A0A443SAH3"/>
<dbReference type="AlphaFoldDB" id="A0A443SAH3"/>
<protein>
    <submittedName>
        <fullName evidence="7">Testis-specific serine/threonine-protein kinase 3-like protein</fullName>
    </submittedName>
</protein>
<dbReference type="VEuPathDB" id="VectorBase:LDEU007490"/>
<evidence type="ECO:0000256" key="2">
    <source>
        <dbReference type="ARBA" id="ARBA00022679"/>
    </source>
</evidence>